<keyword evidence="4" id="KW-1185">Reference proteome</keyword>
<feature type="signal peptide" evidence="1">
    <location>
        <begin position="1"/>
        <end position="25"/>
    </location>
</feature>
<reference evidence="3 4" key="1">
    <citation type="submission" date="2016-01" db="EMBL/GenBank/DDBJ databases">
        <title>Whole genome sequence and analysis of Micromonospora rosaria DSM 803, which can produce antibacterial substance rosamicin.</title>
        <authorList>
            <person name="Yang H."/>
            <person name="He X."/>
            <person name="Zhu D."/>
        </authorList>
    </citation>
    <scope>NUCLEOTIDE SEQUENCE [LARGE SCALE GENOMIC DNA]</scope>
    <source>
        <strain evidence="3 4">DSM 803</strain>
    </source>
</reference>
<sequence>MLLGLLVAGLALATFTYLNNSSALAGDPGGRPLLLAHRGLAQTYGFDGMTNDTCTAERIHPPEHPYLENTLDAMRAAFAAGADVVEFDVQLTRDDRLVVFHDHLLECRTDGRGRVREHTLAELRRLDIGYGYTADGGATHPFRGTGVGLMPTLEEVLAAFPDRELLVDVKSGDPVEGERLADHLATLPADRLAAITVYGGDAPVAALHGRLPAVRVLSRAMLTDCLLRYEAVGWTGHVPDACANRQLHIPEAYAPWLWGWPERFVERMAERNTRVILVAGPGDFSRGFDSAEDWARLPEGYSGGVWTNRVDRVAPLRAGG</sequence>
<dbReference type="PANTHER" id="PTHR43805:SF1">
    <property type="entry name" value="GP-PDE DOMAIN-CONTAINING PROTEIN"/>
    <property type="match status" value="1"/>
</dbReference>
<evidence type="ECO:0000313" key="3">
    <source>
        <dbReference type="EMBL" id="KXK58266.1"/>
    </source>
</evidence>
<name>A0A136PIM7_9ACTN</name>
<organism evidence="3 4">
    <name type="scientific">Micromonospora rosaria</name>
    <dbReference type="NCBI Taxonomy" id="47874"/>
    <lineage>
        <taxon>Bacteria</taxon>
        <taxon>Bacillati</taxon>
        <taxon>Actinomycetota</taxon>
        <taxon>Actinomycetes</taxon>
        <taxon>Micromonosporales</taxon>
        <taxon>Micromonosporaceae</taxon>
        <taxon>Micromonospora</taxon>
    </lineage>
</organism>
<dbReference type="EMBL" id="LRQV01000218">
    <property type="protein sequence ID" value="KXK58266.1"/>
    <property type="molecule type" value="Genomic_DNA"/>
</dbReference>
<protein>
    <submittedName>
        <fullName evidence="3">Glycerophosphodiester phosphodiesterase</fullName>
    </submittedName>
</protein>
<gene>
    <name evidence="3" type="ORF">AWW66_30710</name>
</gene>
<accession>A0A136PIM7</accession>
<dbReference type="Gene3D" id="3.20.20.190">
    <property type="entry name" value="Phosphatidylinositol (PI) phosphodiesterase"/>
    <property type="match status" value="1"/>
</dbReference>
<dbReference type="GO" id="GO:0006629">
    <property type="term" value="P:lipid metabolic process"/>
    <property type="evidence" value="ECO:0007669"/>
    <property type="project" value="InterPro"/>
</dbReference>
<dbReference type="InterPro" id="IPR030395">
    <property type="entry name" value="GP_PDE_dom"/>
</dbReference>
<dbReference type="InterPro" id="IPR017946">
    <property type="entry name" value="PLC-like_Pdiesterase_TIM-brl"/>
</dbReference>
<evidence type="ECO:0000313" key="4">
    <source>
        <dbReference type="Proteomes" id="UP000070620"/>
    </source>
</evidence>
<dbReference type="AlphaFoldDB" id="A0A136PIM7"/>
<feature type="chain" id="PRO_5039552717" evidence="1">
    <location>
        <begin position="26"/>
        <end position="320"/>
    </location>
</feature>
<dbReference type="PROSITE" id="PS51704">
    <property type="entry name" value="GP_PDE"/>
    <property type="match status" value="1"/>
</dbReference>
<dbReference type="Proteomes" id="UP000070620">
    <property type="component" value="Unassembled WGS sequence"/>
</dbReference>
<dbReference type="SUPFAM" id="SSF51695">
    <property type="entry name" value="PLC-like phosphodiesterases"/>
    <property type="match status" value="1"/>
</dbReference>
<comment type="caution">
    <text evidence="3">The sequence shown here is derived from an EMBL/GenBank/DDBJ whole genome shotgun (WGS) entry which is preliminary data.</text>
</comment>
<keyword evidence="1" id="KW-0732">Signal</keyword>
<evidence type="ECO:0000256" key="1">
    <source>
        <dbReference type="SAM" id="SignalP"/>
    </source>
</evidence>
<evidence type="ECO:0000259" key="2">
    <source>
        <dbReference type="PROSITE" id="PS51704"/>
    </source>
</evidence>
<dbReference type="PANTHER" id="PTHR43805">
    <property type="entry name" value="GLYCEROPHOSPHORYL DIESTER PHOSPHODIESTERASE"/>
    <property type="match status" value="1"/>
</dbReference>
<proteinExistence type="predicted"/>
<dbReference type="Pfam" id="PF03009">
    <property type="entry name" value="GDPD"/>
    <property type="match status" value="1"/>
</dbReference>
<feature type="domain" description="GP-PDE" evidence="2">
    <location>
        <begin position="32"/>
        <end position="317"/>
    </location>
</feature>
<dbReference type="GO" id="GO:0008081">
    <property type="term" value="F:phosphoric diester hydrolase activity"/>
    <property type="evidence" value="ECO:0007669"/>
    <property type="project" value="InterPro"/>
</dbReference>